<dbReference type="OrthoDB" id="10609226at2759"/>
<keyword evidence="3" id="KW-1185">Reference proteome</keyword>
<sequence>MPKEGCDPMGSPQLSRLLTGPVDPQKEEPMLEQKGPMLEQFVKNCSPSEGCVLEKFVEYCLLWEGPHDGAGEEHEEVPPNEEEEAEATCDELTTAPILHPPAFRGGDRENLD</sequence>
<dbReference type="EMBL" id="KZ505998">
    <property type="protein sequence ID" value="PKU42378.1"/>
    <property type="molecule type" value="Genomic_DNA"/>
</dbReference>
<accession>A0A2I0U8K3</accession>
<evidence type="ECO:0000256" key="1">
    <source>
        <dbReference type="SAM" id="MobiDB-lite"/>
    </source>
</evidence>
<reference evidence="3" key="1">
    <citation type="submission" date="2017-11" db="EMBL/GenBank/DDBJ databases">
        <authorList>
            <person name="Lima N.C."/>
            <person name="Parody-Merino A.M."/>
            <person name="Battley P.F."/>
            <person name="Fidler A.E."/>
            <person name="Prosdocimi F."/>
        </authorList>
    </citation>
    <scope>NUCLEOTIDE SEQUENCE [LARGE SCALE GENOMIC DNA]</scope>
</reference>
<feature type="region of interest" description="Disordered" evidence="1">
    <location>
        <begin position="1"/>
        <end position="28"/>
    </location>
</feature>
<organism evidence="2 3">
    <name type="scientific">Limosa lapponica baueri</name>
    <dbReference type="NCBI Taxonomy" id="1758121"/>
    <lineage>
        <taxon>Eukaryota</taxon>
        <taxon>Metazoa</taxon>
        <taxon>Chordata</taxon>
        <taxon>Craniata</taxon>
        <taxon>Vertebrata</taxon>
        <taxon>Euteleostomi</taxon>
        <taxon>Archelosauria</taxon>
        <taxon>Archosauria</taxon>
        <taxon>Dinosauria</taxon>
        <taxon>Saurischia</taxon>
        <taxon>Theropoda</taxon>
        <taxon>Coelurosauria</taxon>
        <taxon>Aves</taxon>
        <taxon>Neognathae</taxon>
        <taxon>Neoaves</taxon>
        <taxon>Charadriiformes</taxon>
        <taxon>Scolopacidae</taxon>
        <taxon>Limosa</taxon>
    </lineage>
</organism>
<evidence type="ECO:0000313" key="3">
    <source>
        <dbReference type="Proteomes" id="UP000233556"/>
    </source>
</evidence>
<feature type="region of interest" description="Disordered" evidence="1">
    <location>
        <begin position="92"/>
        <end position="112"/>
    </location>
</feature>
<reference evidence="3" key="2">
    <citation type="submission" date="2017-12" db="EMBL/GenBank/DDBJ databases">
        <title>Genome sequence of the Bar-tailed Godwit (Limosa lapponica baueri).</title>
        <authorList>
            <person name="Lima N.C.B."/>
            <person name="Parody-Merino A.M."/>
            <person name="Battley P.F."/>
            <person name="Fidler A.E."/>
            <person name="Prosdocimi F."/>
        </authorList>
    </citation>
    <scope>NUCLEOTIDE SEQUENCE [LARGE SCALE GENOMIC DNA]</scope>
</reference>
<evidence type="ECO:0000313" key="2">
    <source>
        <dbReference type="EMBL" id="PKU42378.1"/>
    </source>
</evidence>
<protein>
    <submittedName>
        <fullName evidence="2">Uncharacterized protein</fullName>
    </submittedName>
</protein>
<dbReference type="AlphaFoldDB" id="A0A2I0U8K3"/>
<dbReference type="Proteomes" id="UP000233556">
    <property type="component" value="Unassembled WGS sequence"/>
</dbReference>
<gene>
    <name evidence="2" type="ORF">llap_7316</name>
</gene>
<proteinExistence type="predicted"/>
<name>A0A2I0U8K3_LIMLA</name>